<feature type="compositionally biased region" description="Polar residues" evidence="1">
    <location>
        <begin position="9"/>
        <end position="20"/>
    </location>
</feature>
<dbReference type="EMBL" id="JBJQND010000013">
    <property type="protein sequence ID" value="KAL3857531.1"/>
    <property type="molecule type" value="Genomic_DNA"/>
</dbReference>
<evidence type="ECO:0000313" key="2">
    <source>
        <dbReference type="EMBL" id="KAL3857531.1"/>
    </source>
</evidence>
<name>A0ABD3V8I5_SINWO</name>
<protein>
    <submittedName>
        <fullName evidence="2">Uncharacterized protein</fullName>
    </submittedName>
</protein>
<organism evidence="2 3">
    <name type="scientific">Sinanodonta woodiana</name>
    <name type="common">Chinese pond mussel</name>
    <name type="synonym">Anodonta woodiana</name>
    <dbReference type="NCBI Taxonomy" id="1069815"/>
    <lineage>
        <taxon>Eukaryota</taxon>
        <taxon>Metazoa</taxon>
        <taxon>Spiralia</taxon>
        <taxon>Lophotrochozoa</taxon>
        <taxon>Mollusca</taxon>
        <taxon>Bivalvia</taxon>
        <taxon>Autobranchia</taxon>
        <taxon>Heteroconchia</taxon>
        <taxon>Palaeoheterodonta</taxon>
        <taxon>Unionida</taxon>
        <taxon>Unionoidea</taxon>
        <taxon>Unionidae</taxon>
        <taxon>Unioninae</taxon>
        <taxon>Sinanodonta</taxon>
    </lineage>
</organism>
<dbReference type="AlphaFoldDB" id="A0ABD3V8I5"/>
<sequence length="272" mass="32126">MGELERQTNYRTRSASTIRNKNFIPQIPREYSTPVRAANAMSRRIKDKKIARAERVKNRFDSRFSHEMKLVQDFQKRIQIKTLPFNDDSFQKERAHSAHPGLVKAEKEKVTEEQDQKLQKDTSTEKENSKALSGDALTSFKHFNGGFRRAKTAHNPSVDQRDETSEDEENKTVTQKQAFLSSFRLRSSYRRQRAKTSLGFADGMSDNWDTSRSYRRLREAYKKEVDEKTETYEDRFRKMQEQQKRSHELLLERSRKVFKDIIEGSLVDIYQI</sequence>
<feature type="region of interest" description="Disordered" evidence="1">
    <location>
        <begin position="147"/>
        <end position="173"/>
    </location>
</feature>
<feature type="region of interest" description="Disordered" evidence="1">
    <location>
        <begin position="1"/>
        <end position="21"/>
    </location>
</feature>
<evidence type="ECO:0000313" key="3">
    <source>
        <dbReference type="Proteomes" id="UP001634394"/>
    </source>
</evidence>
<gene>
    <name evidence="2" type="ORF">ACJMK2_012190</name>
</gene>
<accession>A0ABD3V8I5</accession>
<comment type="caution">
    <text evidence="2">The sequence shown here is derived from an EMBL/GenBank/DDBJ whole genome shotgun (WGS) entry which is preliminary data.</text>
</comment>
<evidence type="ECO:0000256" key="1">
    <source>
        <dbReference type="SAM" id="MobiDB-lite"/>
    </source>
</evidence>
<reference evidence="2 3" key="1">
    <citation type="submission" date="2024-11" db="EMBL/GenBank/DDBJ databases">
        <title>Chromosome-level genome assembly of the freshwater bivalve Anodonta woodiana.</title>
        <authorList>
            <person name="Chen X."/>
        </authorList>
    </citation>
    <scope>NUCLEOTIDE SEQUENCE [LARGE SCALE GENOMIC DNA]</scope>
    <source>
        <strain evidence="2">MN2024</strain>
        <tissue evidence="2">Gills</tissue>
    </source>
</reference>
<dbReference type="Proteomes" id="UP001634394">
    <property type="component" value="Unassembled WGS sequence"/>
</dbReference>
<feature type="compositionally biased region" description="Basic and acidic residues" evidence="1">
    <location>
        <begin position="104"/>
        <end position="129"/>
    </location>
</feature>
<keyword evidence="3" id="KW-1185">Reference proteome</keyword>
<feature type="region of interest" description="Disordered" evidence="1">
    <location>
        <begin position="91"/>
        <end position="135"/>
    </location>
</feature>
<proteinExistence type="predicted"/>